<dbReference type="Proteomes" id="UP000199025">
    <property type="component" value="Unassembled WGS sequence"/>
</dbReference>
<evidence type="ECO:0000313" key="7">
    <source>
        <dbReference type="EMBL" id="SFK69585.1"/>
    </source>
</evidence>
<dbReference type="EMBL" id="FORP01000029">
    <property type="protein sequence ID" value="SFK69585.1"/>
    <property type="molecule type" value="Genomic_DNA"/>
</dbReference>
<dbReference type="GO" id="GO:0005524">
    <property type="term" value="F:ATP binding"/>
    <property type="evidence" value="ECO:0007669"/>
    <property type="project" value="UniProtKB-KW"/>
</dbReference>
<dbReference type="Pfam" id="PF00005">
    <property type="entry name" value="ABC_tran"/>
    <property type="match status" value="1"/>
</dbReference>
<dbReference type="GO" id="GO:0015807">
    <property type="term" value="P:L-amino acid transport"/>
    <property type="evidence" value="ECO:0007669"/>
    <property type="project" value="TreeGrafter"/>
</dbReference>
<keyword evidence="3" id="KW-0547">Nucleotide-binding</keyword>
<comment type="similarity">
    <text evidence="1">Belongs to the ABC transporter superfamily.</text>
</comment>
<evidence type="ECO:0000256" key="5">
    <source>
        <dbReference type="ARBA" id="ARBA00022970"/>
    </source>
</evidence>
<dbReference type="AlphaFoldDB" id="A0A1I4BLI3"/>
<dbReference type="InterPro" id="IPR052156">
    <property type="entry name" value="BCAA_Transport_ATP-bd_LivF"/>
</dbReference>
<evidence type="ECO:0000256" key="3">
    <source>
        <dbReference type="ARBA" id="ARBA00022741"/>
    </source>
</evidence>
<dbReference type="CDD" id="cd03224">
    <property type="entry name" value="ABC_TM1139_LivF_branched"/>
    <property type="match status" value="1"/>
</dbReference>
<dbReference type="RefSeq" id="WP_091515218.1">
    <property type="nucleotide sequence ID" value="NZ_CBDQZW010000059.1"/>
</dbReference>
<accession>A0A1I4BLI3</accession>
<dbReference type="GO" id="GO:0015658">
    <property type="term" value="F:branched-chain amino acid transmembrane transporter activity"/>
    <property type="evidence" value="ECO:0007669"/>
    <property type="project" value="TreeGrafter"/>
</dbReference>
<evidence type="ECO:0000313" key="8">
    <source>
        <dbReference type="Proteomes" id="UP000199025"/>
    </source>
</evidence>
<dbReference type="STRING" id="115433.SAMN05421835_12929"/>
<keyword evidence="5" id="KW-0029">Amino-acid transport</keyword>
<organism evidence="7 8">
    <name type="scientific">Amycolatopsis sacchari</name>
    <dbReference type="NCBI Taxonomy" id="115433"/>
    <lineage>
        <taxon>Bacteria</taxon>
        <taxon>Bacillati</taxon>
        <taxon>Actinomycetota</taxon>
        <taxon>Actinomycetes</taxon>
        <taxon>Pseudonocardiales</taxon>
        <taxon>Pseudonocardiaceae</taxon>
        <taxon>Amycolatopsis</taxon>
    </lineage>
</organism>
<dbReference type="PROSITE" id="PS00211">
    <property type="entry name" value="ABC_TRANSPORTER_1"/>
    <property type="match status" value="1"/>
</dbReference>
<keyword evidence="2" id="KW-0813">Transport</keyword>
<dbReference type="InterPro" id="IPR017871">
    <property type="entry name" value="ABC_transporter-like_CS"/>
</dbReference>
<protein>
    <submittedName>
        <fullName evidence="7">Branched-chain amino acid transport system ATP-binding protein</fullName>
    </submittedName>
</protein>
<keyword evidence="4 7" id="KW-0067">ATP-binding</keyword>
<sequence>MSEDALLAVTDLHAGYGRLPVVRGLSVSVAPGEAVALLGPNGHGKTTALRAIAGLGRTGGGTVRFDGEDITGEKAYDIVRRGMMHVPQGDALFPRLTVRENLMLAGRLPHAKPHRAKTLATVQELFPKLEQRRDQLVGTLSGGERQMVAIGMGLMTRPRLLVLDEPTLGLAPKVRHEILATLREVRTTGVSLLVADGDVEFLFALTDRWHVVELGRITSSGTADVKPSHEEVMDMYVGGAADG</sequence>
<dbReference type="SMART" id="SM00382">
    <property type="entry name" value="AAA"/>
    <property type="match status" value="1"/>
</dbReference>
<reference evidence="7 8" key="1">
    <citation type="submission" date="2016-10" db="EMBL/GenBank/DDBJ databases">
        <authorList>
            <person name="de Groot N.N."/>
        </authorList>
    </citation>
    <scope>NUCLEOTIDE SEQUENCE [LARGE SCALE GENOMIC DNA]</scope>
    <source>
        <strain evidence="7 8">DSM 44468</strain>
    </source>
</reference>
<dbReference type="PANTHER" id="PTHR43820">
    <property type="entry name" value="HIGH-AFFINITY BRANCHED-CHAIN AMINO ACID TRANSPORT ATP-BINDING PROTEIN LIVF"/>
    <property type="match status" value="1"/>
</dbReference>
<gene>
    <name evidence="7" type="ORF">SAMN05421835_12929</name>
</gene>
<evidence type="ECO:0000256" key="1">
    <source>
        <dbReference type="ARBA" id="ARBA00005417"/>
    </source>
</evidence>
<dbReference type="OrthoDB" id="9776369at2"/>
<dbReference type="InterPro" id="IPR003439">
    <property type="entry name" value="ABC_transporter-like_ATP-bd"/>
</dbReference>
<feature type="domain" description="ABC transporter" evidence="6">
    <location>
        <begin position="7"/>
        <end position="239"/>
    </location>
</feature>
<dbReference type="PANTHER" id="PTHR43820:SF4">
    <property type="entry name" value="HIGH-AFFINITY BRANCHED-CHAIN AMINO ACID TRANSPORT ATP-BINDING PROTEIN LIVF"/>
    <property type="match status" value="1"/>
</dbReference>
<dbReference type="Gene3D" id="3.40.50.300">
    <property type="entry name" value="P-loop containing nucleotide triphosphate hydrolases"/>
    <property type="match status" value="1"/>
</dbReference>
<evidence type="ECO:0000256" key="4">
    <source>
        <dbReference type="ARBA" id="ARBA00022840"/>
    </source>
</evidence>
<keyword evidence="8" id="KW-1185">Reference proteome</keyword>
<proteinExistence type="inferred from homology"/>
<dbReference type="InterPro" id="IPR027417">
    <property type="entry name" value="P-loop_NTPase"/>
</dbReference>
<evidence type="ECO:0000256" key="2">
    <source>
        <dbReference type="ARBA" id="ARBA00022448"/>
    </source>
</evidence>
<dbReference type="InterPro" id="IPR003593">
    <property type="entry name" value="AAA+_ATPase"/>
</dbReference>
<dbReference type="PROSITE" id="PS50893">
    <property type="entry name" value="ABC_TRANSPORTER_2"/>
    <property type="match status" value="1"/>
</dbReference>
<evidence type="ECO:0000259" key="6">
    <source>
        <dbReference type="PROSITE" id="PS50893"/>
    </source>
</evidence>
<dbReference type="SUPFAM" id="SSF52540">
    <property type="entry name" value="P-loop containing nucleoside triphosphate hydrolases"/>
    <property type="match status" value="1"/>
</dbReference>
<name>A0A1I4BLI3_9PSEU</name>
<dbReference type="GO" id="GO:0016887">
    <property type="term" value="F:ATP hydrolysis activity"/>
    <property type="evidence" value="ECO:0007669"/>
    <property type="project" value="InterPro"/>
</dbReference>